<accession>A0A6H5HKF5</accession>
<evidence type="ECO:0000313" key="1">
    <source>
        <dbReference type="EMBL" id="CAB0016523.1"/>
    </source>
</evidence>
<reference evidence="1 3" key="1">
    <citation type="submission" date="2020-02" db="EMBL/GenBank/DDBJ databases">
        <authorList>
            <person name="Ferguson B K."/>
        </authorList>
    </citation>
    <scope>NUCLEOTIDE SEQUENCE [LARGE SCALE GENOMIC DNA]</scope>
</reference>
<keyword evidence="3" id="KW-1185">Reference proteome</keyword>
<proteinExistence type="predicted"/>
<dbReference type="Proteomes" id="UP000479000">
    <property type="component" value="Unassembled WGS sequence"/>
</dbReference>
<dbReference type="AlphaFoldDB" id="A0A6H5HKF5"/>
<feature type="non-terminal residue" evidence="1">
    <location>
        <position position="132"/>
    </location>
</feature>
<evidence type="ECO:0000313" key="2">
    <source>
        <dbReference type="EMBL" id="CAB0016525.1"/>
    </source>
</evidence>
<sequence length="132" mass="15098">MALKIYQRSGHFRICYPTKNYLRRKFNPEACVSSASYPAEATARKRKRTTTTTNATISAHRLRLKTTSAARTRRRNAPRFAGLARRRRGRFARRCRRDRRSRAIVNSHLTSNTNRASVPALAARKAVGNALR</sequence>
<gene>
    <name evidence="1" type="ORF">NTEN_LOCUS20692</name>
    <name evidence="2" type="ORF">NTEN_LOCUS20694</name>
</gene>
<dbReference type="EMBL" id="CADCXU010030426">
    <property type="protein sequence ID" value="CAB0016525.1"/>
    <property type="molecule type" value="Genomic_DNA"/>
</dbReference>
<evidence type="ECO:0000313" key="3">
    <source>
        <dbReference type="Proteomes" id="UP000479000"/>
    </source>
</evidence>
<dbReference type="EMBL" id="CADCXU010030425">
    <property type="protein sequence ID" value="CAB0016523.1"/>
    <property type="molecule type" value="Genomic_DNA"/>
</dbReference>
<organism evidence="1 3">
    <name type="scientific">Nesidiocoris tenuis</name>
    <dbReference type="NCBI Taxonomy" id="355587"/>
    <lineage>
        <taxon>Eukaryota</taxon>
        <taxon>Metazoa</taxon>
        <taxon>Ecdysozoa</taxon>
        <taxon>Arthropoda</taxon>
        <taxon>Hexapoda</taxon>
        <taxon>Insecta</taxon>
        <taxon>Pterygota</taxon>
        <taxon>Neoptera</taxon>
        <taxon>Paraneoptera</taxon>
        <taxon>Hemiptera</taxon>
        <taxon>Heteroptera</taxon>
        <taxon>Panheteroptera</taxon>
        <taxon>Cimicomorpha</taxon>
        <taxon>Miridae</taxon>
        <taxon>Dicyphina</taxon>
        <taxon>Nesidiocoris</taxon>
    </lineage>
</organism>
<name>A0A6H5HKF5_9HEMI</name>
<protein>
    <submittedName>
        <fullName evidence="1">Uncharacterized protein</fullName>
    </submittedName>
</protein>